<dbReference type="InterPro" id="IPR040344">
    <property type="entry name" value="At3g17950-like"/>
</dbReference>
<dbReference type="OrthoDB" id="1898359at2759"/>
<feature type="region of interest" description="Disordered" evidence="1">
    <location>
        <begin position="1"/>
        <end position="31"/>
    </location>
</feature>
<sequence>MLPPHLTSPSIPNQPPQSQPLPRRSSQVMAQQDDGWPLGLRLLNARVGLLGDRDFSAGSISFNTLPTGSLSSFTDSSDLDSESTGSFFHDKSITLGSLMDDSSSSIVELSRRSPRGITEGSLGGEGDRKNICLKSKAWLFSLCCKLSTDAVSATRTRSLAHFLEAERRKSAAAANCRRNQLRISAMPNNLVTSS</sequence>
<dbReference type="RefSeq" id="XP_022143721.1">
    <property type="nucleotide sequence ID" value="XM_022288029.1"/>
</dbReference>
<dbReference type="KEGG" id="mcha:111013562"/>
<dbReference type="GeneID" id="111013562"/>
<dbReference type="PANTHER" id="PTHR33544">
    <property type="entry name" value="DUF4005 DOMAIN-CONTAINING PROTEIN-RELATED"/>
    <property type="match status" value="1"/>
</dbReference>
<protein>
    <submittedName>
        <fullName evidence="3">Uncharacterized protein LOC111013562</fullName>
    </submittedName>
</protein>
<dbReference type="AlphaFoldDB" id="A0A6J1CR51"/>
<evidence type="ECO:0000313" key="2">
    <source>
        <dbReference type="Proteomes" id="UP000504603"/>
    </source>
</evidence>
<accession>A0A6J1CR51</accession>
<evidence type="ECO:0000313" key="3">
    <source>
        <dbReference type="RefSeq" id="XP_022143721.1"/>
    </source>
</evidence>
<organism evidence="2 3">
    <name type="scientific">Momordica charantia</name>
    <name type="common">Bitter gourd</name>
    <name type="synonym">Balsam pear</name>
    <dbReference type="NCBI Taxonomy" id="3673"/>
    <lineage>
        <taxon>Eukaryota</taxon>
        <taxon>Viridiplantae</taxon>
        <taxon>Streptophyta</taxon>
        <taxon>Embryophyta</taxon>
        <taxon>Tracheophyta</taxon>
        <taxon>Spermatophyta</taxon>
        <taxon>Magnoliopsida</taxon>
        <taxon>eudicotyledons</taxon>
        <taxon>Gunneridae</taxon>
        <taxon>Pentapetalae</taxon>
        <taxon>rosids</taxon>
        <taxon>fabids</taxon>
        <taxon>Cucurbitales</taxon>
        <taxon>Cucurbitaceae</taxon>
        <taxon>Momordiceae</taxon>
        <taxon>Momordica</taxon>
    </lineage>
</organism>
<keyword evidence="2" id="KW-1185">Reference proteome</keyword>
<dbReference type="Proteomes" id="UP000504603">
    <property type="component" value="Unplaced"/>
</dbReference>
<name>A0A6J1CR51_MOMCH</name>
<gene>
    <name evidence="3" type="primary">LOC111013562</name>
</gene>
<proteinExistence type="predicted"/>
<dbReference type="PANTHER" id="PTHR33544:SF3">
    <property type="entry name" value="60S RIBOSOMAL PROTEIN L36"/>
    <property type="match status" value="1"/>
</dbReference>
<evidence type="ECO:0000256" key="1">
    <source>
        <dbReference type="SAM" id="MobiDB-lite"/>
    </source>
</evidence>
<reference evidence="3" key="1">
    <citation type="submission" date="2025-08" db="UniProtKB">
        <authorList>
            <consortium name="RefSeq"/>
        </authorList>
    </citation>
    <scope>IDENTIFICATION</scope>
</reference>